<proteinExistence type="predicted"/>
<dbReference type="PANTHER" id="PTHR42044">
    <property type="entry name" value="DUF676 DOMAIN-CONTAINING PROTEIN-RELATED"/>
    <property type="match status" value="1"/>
</dbReference>
<organism evidence="2 3">
    <name type="scientific">Emericellopsis cladophorae</name>
    <dbReference type="NCBI Taxonomy" id="2686198"/>
    <lineage>
        <taxon>Eukaryota</taxon>
        <taxon>Fungi</taxon>
        <taxon>Dikarya</taxon>
        <taxon>Ascomycota</taxon>
        <taxon>Pezizomycotina</taxon>
        <taxon>Sordariomycetes</taxon>
        <taxon>Hypocreomycetidae</taxon>
        <taxon>Hypocreales</taxon>
        <taxon>Bionectriaceae</taxon>
        <taxon>Emericellopsis</taxon>
    </lineage>
</organism>
<dbReference type="Proteomes" id="UP001055219">
    <property type="component" value="Unassembled WGS sequence"/>
</dbReference>
<reference evidence="2" key="1">
    <citation type="journal article" date="2021" name="J Fungi (Basel)">
        <title>Genomic and Metabolomic Analyses of the Marine Fungus Emericellopsis cladophorae: Insights into Saltwater Adaptability Mechanisms and Its Biosynthetic Potential.</title>
        <authorList>
            <person name="Goncalves M.F.M."/>
            <person name="Hilario S."/>
            <person name="Van de Peer Y."/>
            <person name="Esteves A.C."/>
            <person name="Alves A."/>
        </authorList>
    </citation>
    <scope>NUCLEOTIDE SEQUENCE</scope>
    <source>
        <strain evidence="2">MUM 19.33</strain>
    </source>
</reference>
<dbReference type="OrthoDB" id="202545at2759"/>
<comment type="caution">
    <text evidence="2">The sequence shown here is derived from an EMBL/GenBank/DDBJ whole genome shotgun (WGS) entry which is preliminary data.</text>
</comment>
<sequence length="136" mass="16076">MSADTDEHEGAICHIEHYANIYDFASRWGVLNYTKETPVDQLENRFMGKLFINPRAGHQFNQHYLDSIFPLDPTLRFTRDPEDGDFMEMDAMPDSRGDRAGMDHREPWDKSKGSYTKKMRDVSRLWQYRNGRRLVD</sequence>
<reference evidence="2" key="2">
    <citation type="submission" date="2022-07" db="EMBL/GenBank/DDBJ databases">
        <authorList>
            <person name="Goncalves M.F.M."/>
            <person name="Hilario S."/>
            <person name="Van De Peer Y."/>
            <person name="Esteves A.C."/>
            <person name="Alves A."/>
        </authorList>
    </citation>
    <scope>NUCLEOTIDE SEQUENCE</scope>
    <source>
        <strain evidence="2">MUM 19.33</strain>
    </source>
</reference>
<dbReference type="RefSeq" id="XP_051365943.1">
    <property type="nucleotide sequence ID" value="XM_051502786.1"/>
</dbReference>
<dbReference type="EMBL" id="JAGIXG020000003">
    <property type="protein sequence ID" value="KAI6785087.1"/>
    <property type="molecule type" value="Genomic_DNA"/>
</dbReference>
<name>A0A9Q0BGJ2_9HYPO</name>
<dbReference type="GeneID" id="75834653"/>
<gene>
    <name evidence="2" type="ORF">J7T54_008181</name>
</gene>
<protein>
    <submittedName>
        <fullName evidence="2">Uncharacterized protein</fullName>
    </submittedName>
</protein>
<evidence type="ECO:0000313" key="3">
    <source>
        <dbReference type="Proteomes" id="UP001055219"/>
    </source>
</evidence>
<dbReference type="AlphaFoldDB" id="A0A9Q0BGJ2"/>
<evidence type="ECO:0000256" key="1">
    <source>
        <dbReference type="SAM" id="MobiDB-lite"/>
    </source>
</evidence>
<dbReference type="PANTHER" id="PTHR42044:SF2">
    <property type="entry name" value="DUF676 DOMAIN-CONTAINING PROTEIN"/>
    <property type="match status" value="1"/>
</dbReference>
<feature type="region of interest" description="Disordered" evidence="1">
    <location>
        <begin position="81"/>
        <end position="113"/>
    </location>
</feature>
<evidence type="ECO:0000313" key="2">
    <source>
        <dbReference type="EMBL" id="KAI6785087.1"/>
    </source>
</evidence>
<keyword evidence="3" id="KW-1185">Reference proteome</keyword>
<accession>A0A9Q0BGJ2</accession>
<feature type="compositionally biased region" description="Basic and acidic residues" evidence="1">
    <location>
        <begin position="93"/>
        <end position="113"/>
    </location>
</feature>